<evidence type="ECO:0000256" key="5">
    <source>
        <dbReference type="ARBA" id="ARBA00022448"/>
    </source>
</evidence>
<evidence type="ECO:0000256" key="9">
    <source>
        <dbReference type="ARBA" id="ARBA00022982"/>
    </source>
</evidence>
<evidence type="ECO:0000256" key="16">
    <source>
        <dbReference type="SAM" id="Phobius"/>
    </source>
</evidence>
<evidence type="ECO:0000256" key="2">
    <source>
        <dbReference type="ARBA" id="ARBA00005698"/>
    </source>
</evidence>
<dbReference type="GO" id="GO:0008137">
    <property type="term" value="F:NADH dehydrogenase (ubiquinone) activity"/>
    <property type="evidence" value="ECO:0007669"/>
    <property type="project" value="UniProtKB-EC"/>
</dbReference>
<dbReference type="PANTHER" id="PTHR11435">
    <property type="entry name" value="NADH UBIQUINONE OXIDOREDUCTASE SUBUNIT ND6"/>
    <property type="match status" value="1"/>
</dbReference>
<keyword evidence="10 16" id="KW-1133">Transmembrane helix</keyword>
<dbReference type="GO" id="GO:0031966">
    <property type="term" value="C:mitochondrial membrane"/>
    <property type="evidence" value="ECO:0007669"/>
    <property type="project" value="UniProtKB-SubCell"/>
</dbReference>
<keyword evidence="7 16" id="KW-0812">Transmembrane</keyword>
<name>A0A1X9HDK1_9SCAR</name>
<keyword evidence="6" id="KW-0679">Respiratory chain</keyword>
<dbReference type="PANTHER" id="PTHR11435:SF1">
    <property type="entry name" value="NADH-UBIQUINONE OXIDOREDUCTASE CHAIN 6"/>
    <property type="match status" value="1"/>
</dbReference>
<evidence type="ECO:0000256" key="6">
    <source>
        <dbReference type="ARBA" id="ARBA00022660"/>
    </source>
</evidence>
<dbReference type="InterPro" id="IPR050269">
    <property type="entry name" value="ComplexI_Subunit6"/>
</dbReference>
<gene>
    <name evidence="17" type="primary">nad6</name>
</gene>
<evidence type="ECO:0000256" key="13">
    <source>
        <dbReference type="ARBA" id="ARBA00023136"/>
    </source>
</evidence>
<keyword evidence="13 16" id="KW-0472">Membrane</keyword>
<evidence type="ECO:0000256" key="11">
    <source>
        <dbReference type="ARBA" id="ARBA00023027"/>
    </source>
</evidence>
<comment type="similarity">
    <text evidence="2">Belongs to the complex I subunit 6 family.</text>
</comment>
<evidence type="ECO:0000256" key="1">
    <source>
        <dbReference type="ARBA" id="ARBA00004225"/>
    </source>
</evidence>
<feature type="transmembrane region" description="Helical" evidence="16">
    <location>
        <begin position="21"/>
        <end position="40"/>
    </location>
</feature>
<dbReference type="EMBL" id="KU739449">
    <property type="protein sequence ID" value="AND96110.1"/>
    <property type="molecule type" value="Genomic_DNA"/>
</dbReference>
<proteinExistence type="inferred from homology"/>
<evidence type="ECO:0000256" key="7">
    <source>
        <dbReference type="ARBA" id="ARBA00022692"/>
    </source>
</evidence>
<keyword evidence="5" id="KW-0813">Transport</keyword>
<feature type="transmembrane region" description="Helical" evidence="16">
    <location>
        <begin position="128"/>
        <end position="148"/>
    </location>
</feature>
<comment type="catalytic activity">
    <reaction evidence="15">
        <text>a ubiquinone + NADH + 5 H(+)(in) = a ubiquinol + NAD(+) + 4 H(+)(out)</text>
        <dbReference type="Rhea" id="RHEA:29091"/>
        <dbReference type="Rhea" id="RHEA-COMP:9565"/>
        <dbReference type="Rhea" id="RHEA-COMP:9566"/>
        <dbReference type="ChEBI" id="CHEBI:15378"/>
        <dbReference type="ChEBI" id="CHEBI:16389"/>
        <dbReference type="ChEBI" id="CHEBI:17976"/>
        <dbReference type="ChEBI" id="CHEBI:57540"/>
        <dbReference type="ChEBI" id="CHEBI:57945"/>
        <dbReference type="EC" id="7.1.1.2"/>
    </reaction>
</comment>
<dbReference type="AlphaFoldDB" id="A0A1X9HDK1"/>
<keyword evidence="9" id="KW-0249">Electron transport</keyword>
<comment type="subcellular location">
    <subcellularLocation>
        <location evidence="1">Mitochondrion membrane</location>
        <topology evidence="1">Multi-pass membrane protein</topology>
    </subcellularLocation>
</comment>
<evidence type="ECO:0000256" key="4">
    <source>
        <dbReference type="ARBA" id="ARBA00021095"/>
    </source>
</evidence>
<feature type="transmembrane region" description="Helical" evidence="16">
    <location>
        <begin position="46"/>
        <end position="67"/>
    </location>
</feature>
<evidence type="ECO:0000256" key="3">
    <source>
        <dbReference type="ARBA" id="ARBA00012944"/>
    </source>
</evidence>
<reference evidence="17" key="1">
    <citation type="submission" date="2016-02" db="EMBL/GenBank/DDBJ databases">
        <title>Phylogeny of the Onthophagini (Coleoptera:Scarabaeidae).</title>
        <authorList>
            <person name="Thijmen B."/>
            <person name="Alfried V.P."/>
        </authorList>
    </citation>
    <scope>NUCLEOTIDE SEQUENCE</scope>
</reference>
<protein>
    <recommendedName>
        <fullName evidence="4">NADH-ubiquinone oxidoreductase chain 6</fullName>
        <ecNumber evidence="3">7.1.1.2</ecNumber>
    </recommendedName>
    <alternativeName>
        <fullName evidence="14">NADH dehydrogenase subunit 6</fullName>
    </alternativeName>
</protein>
<evidence type="ECO:0000256" key="15">
    <source>
        <dbReference type="ARBA" id="ARBA00049551"/>
    </source>
</evidence>
<evidence type="ECO:0000256" key="14">
    <source>
        <dbReference type="ARBA" id="ARBA00031019"/>
    </source>
</evidence>
<evidence type="ECO:0000256" key="8">
    <source>
        <dbReference type="ARBA" id="ARBA00022967"/>
    </source>
</evidence>
<evidence type="ECO:0000256" key="12">
    <source>
        <dbReference type="ARBA" id="ARBA00023128"/>
    </source>
</evidence>
<evidence type="ECO:0000256" key="10">
    <source>
        <dbReference type="ARBA" id="ARBA00022989"/>
    </source>
</evidence>
<evidence type="ECO:0000313" key="17">
    <source>
        <dbReference type="EMBL" id="AND96110.1"/>
    </source>
</evidence>
<accession>A0A1X9HDK1</accession>
<sequence>MLIMMITITLSMMIMWIKHPLTMGMILLTQTINLSLFMGYLNINYWYSYILFLIMIGGMLVLFIYMTSVASNEKFSPSIKLFMFLMFMLFIYLNLTIINDPFYLTINNNYIELKHNLSLNKYFNFPNLTIMFMLIMYLLISLLVIVKITSFKKGSLRSNFSNPSN</sequence>
<keyword evidence="11" id="KW-0520">NAD</keyword>
<organism evidence="17">
    <name type="scientific">Onthophagus cervicapra</name>
    <dbReference type="NCBI Taxonomy" id="1848556"/>
    <lineage>
        <taxon>Eukaryota</taxon>
        <taxon>Metazoa</taxon>
        <taxon>Ecdysozoa</taxon>
        <taxon>Arthropoda</taxon>
        <taxon>Hexapoda</taxon>
        <taxon>Insecta</taxon>
        <taxon>Pterygota</taxon>
        <taxon>Neoptera</taxon>
        <taxon>Endopterygota</taxon>
        <taxon>Coleoptera</taxon>
        <taxon>Polyphaga</taxon>
        <taxon>Scarabaeiformia</taxon>
        <taxon>Scarabaeidae</taxon>
        <taxon>Scarabaeinae</taxon>
        <taxon>Onthophagini</taxon>
        <taxon>Onthophagus</taxon>
    </lineage>
</organism>
<keyword evidence="8" id="KW-1278">Translocase</keyword>
<keyword evidence="12 17" id="KW-0496">Mitochondrion</keyword>
<geneLocation type="mitochondrion" evidence="17"/>
<feature type="transmembrane region" description="Helical" evidence="16">
    <location>
        <begin position="79"/>
        <end position="98"/>
    </location>
</feature>
<dbReference type="EC" id="7.1.1.2" evidence="3"/>